<keyword evidence="15" id="KW-1185">Reference proteome</keyword>
<evidence type="ECO:0000256" key="6">
    <source>
        <dbReference type="ARBA" id="ARBA00038999"/>
    </source>
</evidence>
<comment type="catalytic activity">
    <reaction evidence="7">
        <text>L-seryl-[protein] + ATP = O-phospho-L-seryl-[protein] + ADP + H(+)</text>
        <dbReference type="Rhea" id="RHEA:17989"/>
        <dbReference type="Rhea" id="RHEA-COMP:9863"/>
        <dbReference type="Rhea" id="RHEA-COMP:11604"/>
        <dbReference type="ChEBI" id="CHEBI:15378"/>
        <dbReference type="ChEBI" id="CHEBI:29999"/>
        <dbReference type="ChEBI" id="CHEBI:30616"/>
        <dbReference type="ChEBI" id="CHEBI:83421"/>
        <dbReference type="ChEBI" id="CHEBI:456216"/>
        <dbReference type="EC" id="2.7.12.2"/>
    </reaction>
</comment>
<dbReference type="PROSITE" id="PS50011">
    <property type="entry name" value="PROTEIN_KINASE_DOM"/>
    <property type="match status" value="1"/>
</dbReference>
<reference evidence="14" key="2">
    <citation type="submission" date="2021-11" db="EMBL/GenBank/DDBJ databases">
        <authorList>
            <consortium name="Genoscope - CEA"/>
            <person name="William W."/>
        </authorList>
    </citation>
    <scope>NUCLEOTIDE SEQUENCE</scope>
</reference>
<dbReference type="GO" id="GO:0004708">
    <property type="term" value="F:MAP kinase kinase activity"/>
    <property type="evidence" value="ECO:0007669"/>
    <property type="project" value="UniProtKB-EC"/>
</dbReference>
<evidence type="ECO:0000256" key="5">
    <source>
        <dbReference type="ARBA" id="ARBA00038035"/>
    </source>
</evidence>
<sequence>MGAGATTLAETPKPDLELSQSDSLSTFDSLAQSSTLDRSMSMKQSWHASYMQRSRSAKINENDMPHKLAISFGGSGRTLLEDDDDWIAVEETHDFKDDEKWERPKLRKGRLDESYRLTESGTILLRETTKITSTGFNDEDVSVVDRCVLLGPLGAGGGGRVHKALDLVGRRLVAVKAIPVHNQQKRRQLVAELKALRSTSTDDETHVIRILDCYAHAPSDAAWLVVEYADGGSVQDFVERGGTSDEKAIACLGRQVATGLKHVHGKGYAHRDVKPSNILLDRSGVAKLADFGIASKCDDDASTRTFVGTAQYMSPERIRGDAYTTAADVWGLGVSLLAVVRGSAPFGSQEKNNEDAEYWRLVGEVVEAPAPSLPADWSAPARSCLEACLAKDAVERPTADELLVMDFLAAAPAPSSQYFFAGQAPRDGRNELNVCLDAVADHLAERRAAGVARALFAAGGFQELARQFDLSADDVEDAVRSRLGPRDAASPPDLSRRRPSRDDSARLTAELAKELDSPLPLSQCQKLPSP</sequence>
<evidence type="ECO:0000313" key="15">
    <source>
        <dbReference type="Proteomes" id="UP000789595"/>
    </source>
</evidence>
<dbReference type="OrthoDB" id="10252354at2759"/>
<dbReference type="EMBL" id="HBIW01009330">
    <property type="protein sequence ID" value="CAE0692528.1"/>
    <property type="molecule type" value="Transcribed_RNA"/>
</dbReference>
<organism evidence="13">
    <name type="scientific">Pelagomonas calceolata</name>
    <dbReference type="NCBI Taxonomy" id="35677"/>
    <lineage>
        <taxon>Eukaryota</taxon>
        <taxon>Sar</taxon>
        <taxon>Stramenopiles</taxon>
        <taxon>Ochrophyta</taxon>
        <taxon>Pelagophyceae</taxon>
        <taxon>Pelagomonadales</taxon>
        <taxon>Pelagomonadaceae</taxon>
        <taxon>Pelagomonas</taxon>
    </lineage>
</organism>
<dbReference type="Proteomes" id="UP000789595">
    <property type="component" value="Unassembled WGS sequence"/>
</dbReference>
<proteinExistence type="inferred from homology"/>
<protein>
    <recommendedName>
        <fullName evidence="6">mitogen-activated protein kinase kinase</fullName>
        <ecNumber evidence="6">2.7.12.2</ecNumber>
    </recommendedName>
</protein>
<feature type="compositionally biased region" description="Basic and acidic residues" evidence="11">
    <location>
        <begin position="494"/>
        <end position="505"/>
    </location>
</feature>
<keyword evidence="3" id="KW-0418">Kinase</keyword>
<reference evidence="13" key="1">
    <citation type="submission" date="2021-01" db="EMBL/GenBank/DDBJ databases">
        <authorList>
            <person name="Corre E."/>
            <person name="Pelletier E."/>
            <person name="Niang G."/>
            <person name="Scheremetjew M."/>
            <person name="Finn R."/>
            <person name="Kale V."/>
            <person name="Holt S."/>
            <person name="Cochrane G."/>
            <person name="Meng A."/>
            <person name="Brown T."/>
            <person name="Cohen L."/>
        </authorList>
    </citation>
    <scope>NUCLEOTIDE SEQUENCE</scope>
    <source>
        <strain evidence="13">CCMP1756</strain>
    </source>
</reference>
<dbReference type="PROSITE" id="PS00107">
    <property type="entry name" value="PROTEIN_KINASE_ATP"/>
    <property type="match status" value="1"/>
</dbReference>
<dbReference type="EMBL" id="CAKKNE010000001">
    <property type="protein sequence ID" value="CAH0365508.1"/>
    <property type="molecule type" value="Genomic_DNA"/>
</dbReference>
<evidence type="ECO:0000256" key="2">
    <source>
        <dbReference type="ARBA" id="ARBA00022741"/>
    </source>
</evidence>
<dbReference type="SUPFAM" id="SSF56112">
    <property type="entry name" value="Protein kinase-like (PK-like)"/>
    <property type="match status" value="1"/>
</dbReference>
<gene>
    <name evidence="13" type="ORF">PCAL00307_LOCUS7964</name>
    <name evidence="14" type="ORF">PECAL_1P19520</name>
</gene>
<dbReference type="GO" id="GO:0005524">
    <property type="term" value="F:ATP binding"/>
    <property type="evidence" value="ECO:0007669"/>
    <property type="project" value="UniProtKB-UniRule"/>
</dbReference>
<evidence type="ECO:0000313" key="13">
    <source>
        <dbReference type="EMBL" id="CAE0692528.1"/>
    </source>
</evidence>
<feature type="domain" description="Protein kinase" evidence="12">
    <location>
        <begin position="147"/>
        <end position="408"/>
    </location>
</feature>
<name>A0A7S4E5X2_9STRA</name>
<dbReference type="Gene3D" id="1.10.510.10">
    <property type="entry name" value="Transferase(Phosphotransferase) domain 1"/>
    <property type="match status" value="1"/>
</dbReference>
<evidence type="ECO:0000256" key="3">
    <source>
        <dbReference type="ARBA" id="ARBA00022777"/>
    </source>
</evidence>
<dbReference type="InterPro" id="IPR008271">
    <property type="entry name" value="Ser/Thr_kinase_AS"/>
</dbReference>
<evidence type="ECO:0000256" key="7">
    <source>
        <dbReference type="ARBA" id="ARBA00049014"/>
    </source>
</evidence>
<comment type="catalytic activity">
    <reaction evidence="8">
        <text>L-threonyl-[protein] + ATP = O-phospho-L-threonyl-[protein] + ADP + H(+)</text>
        <dbReference type="Rhea" id="RHEA:46608"/>
        <dbReference type="Rhea" id="RHEA-COMP:11060"/>
        <dbReference type="Rhea" id="RHEA-COMP:11605"/>
        <dbReference type="ChEBI" id="CHEBI:15378"/>
        <dbReference type="ChEBI" id="CHEBI:30013"/>
        <dbReference type="ChEBI" id="CHEBI:30616"/>
        <dbReference type="ChEBI" id="CHEBI:61977"/>
        <dbReference type="ChEBI" id="CHEBI:456216"/>
        <dbReference type="EC" id="2.7.12.2"/>
    </reaction>
</comment>
<feature type="binding site" evidence="10">
    <location>
        <position position="176"/>
    </location>
    <ligand>
        <name>ATP</name>
        <dbReference type="ChEBI" id="CHEBI:30616"/>
    </ligand>
</feature>
<dbReference type="PANTHER" id="PTHR48013:SF9">
    <property type="entry name" value="DUAL SPECIFICITY MITOGEN-ACTIVATED PROTEIN KINASE KINASE 5"/>
    <property type="match status" value="1"/>
</dbReference>
<keyword evidence="4 10" id="KW-0067">ATP-binding</keyword>
<feature type="region of interest" description="Disordered" evidence="11">
    <location>
        <begin position="1"/>
        <end position="24"/>
    </location>
</feature>
<dbReference type="SMART" id="SM00220">
    <property type="entry name" value="S_TKc"/>
    <property type="match status" value="1"/>
</dbReference>
<evidence type="ECO:0000256" key="4">
    <source>
        <dbReference type="ARBA" id="ARBA00022840"/>
    </source>
</evidence>
<keyword evidence="2 10" id="KW-0547">Nucleotide-binding</keyword>
<dbReference type="InterPro" id="IPR017441">
    <property type="entry name" value="Protein_kinase_ATP_BS"/>
</dbReference>
<evidence type="ECO:0000256" key="10">
    <source>
        <dbReference type="PROSITE-ProRule" id="PRU10141"/>
    </source>
</evidence>
<evidence type="ECO:0000259" key="12">
    <source>
        <dbReference type="PROSITE" id="PS50011"/>
    </source>
</evidence>
<evidence type="ECO:0000313" key="14">
    <source>
        <dbReference type="EMBL" id="CAH0365508.1"/>
    </source>
</evidence>
<dbReference type="EC" id="2.7.12.2" evidence="6"/>
<dbReference type="Pfam" id="PF00069">
    <property type="entry name" value="Pkinase"/>
    <property type="match status" value="1"/>
</dbReference>
<dbReference type="AlphaFoldDB" id="A0A7S4E5X2"/>
<evidence type="ECO:0000256" key="8">
    <source>
        <dbReference type="ARBA" id="ARBA00049299"/>
    </source>
</evidence>
<dbReference type="InterPro" id="IPR000719">
    <property type="entry name" value="Prot_kinase_dom"/>
</dbReference>
<comment type="similarity">
    <text evidence="5">Belongs to the protein kinase superfamily. STE Ser/Thr protein kinase family. MAP kinase kinase subfamily.</text>
</comment>
<dbReference type="PANTHER" id="PTHR48013">
    <property type="entry name" value="DUAL SPECIFICITY MITOGEN-ACTIVATED PROTEIN KINASE KINASE 5-RELATED"/>
    <property type="match status" value="1"/>
</dbReference>
<evidence type="ECO:0000256" key="1">
    <source>
        <dbReference type="ARBA" id="ARBA00022679"/>
    </source>
</evidence>
<keyword evidence="1" id="KW-0808">Transferase</keyword>
<feature type="region of interest" description="Disordered" evidence="11">
    <location>
        <begin position="482"/>
        <end position="505"/>
    </location>
</feature>
<dbReference type="PROSITE" id="PS00108">
    <property type="entry name" value="PROTEIN_KINASE_ST"/>
    <property type="match status" value="1"/>
</dbReference>
<comment type="catalytic activity">
    <reaction evidence="9">
        <text>L-tyrosyl-[protein] + ATP = O-phospho-L-tyrosyl-[protein] + ADP + H(+)</text>
        <dbReference type="Rhea" id="RHEA:10596"/>
        <dbReference type="Rhea" id="RHEA-COMP:10136"/>
        <dbReference type="Rhea" id="RHEA-COMP:20101"/>
        <dbReference type="ChEBI" id="CHEBI:15378"/>
        <dbReference type="ChEBI" id="CHEBI:30616"/>
        <dbReference type="ChEBI" id="CHEBI:46858"/>
        <dbReference type="ChEBI" id="CHEBI:61978"/>
        <dbReference type="ChEBI" id="CHEBI:456216"/>
        <dbReference type="EC" id="2.7.12.2"/>
    </reaction>
</comment>
<evidence type="ECO:0000256" key="11">
    <source>
        <dbReference type="SAM" id="MobiDB-lite"/>
    </source>
</evidence>
<evidence type="ECO:0000256" key="9">
    <source>
        <dbReference type="ARBA" id="ARBA00051693"/>
    </source>
</evidence>
<dbReference type="InterPro" id="IPR011009">
    <property type="entry name" value="Kinase-like_dom_sf"/>
</dbReference>
<accession>A0A7S4E5X2</accession>